<dbReference type="Pfam" id="PF00437">
    <property type="entry name" value="T2SSE"/>
    <property type="match status" value="1"/>
</dbReference>
<name>A0A0H3ZVD7_ALIFS</name>
<dbReference type="InterPro" id="IPR001482">
    <property type="entry name" value="T2SS/T4SS_dom"/>
</dbReference>
<evidence type="ECO:0000256" key="1">
    <source>
        <dbReference type="ARBA" id="ARBA00006611"/>
    </source>
</evidence>
<proteinExistence type="inferred from homology"/>
<dbReference type="PANTHER" id="PTHR30258">
    <property type="entry name" value="TYPE II SECRETION SYSTEM PROTEIN GSPE-RELATED"/>
    <property type="match status" value="1"/>
</dbReference>
<comment type="similarity">
    <text evidence="1">Belongs to the GSP E family.</text>
</comment>
<dbReference type="GO" id="GO:0016887">
    <property type="term" value="F:ATP hydrolysis activity"/>
    <property type="evidence" value="ECO:0007669"/>
    <property type="project" value="TreeGrafter"/>
</dbReference>
<dbReference type="EMBL" id="KP795553">
    <property type="protein sequence ID" value="AKN37819.1"/>
    <property type="molecule type" value="Genomic_DNA"/>
</dbReference>
<dbReference type="SUPFAM" id="SSF52540">
    <property type="entry name" value="P-loop containing nucleoside triphosphate hydrolases"/>
    <property type="match status" value="1"/>
</dbReference>
<feature type="domain" description="Bacterial type II secretion system protein E" evidence="4">
    <location>
        <begin position="100"/>
        <end position="488"/>
    </location>
</feature>
<keyword evidence="2" id="KW-0547">Nucleotide-binding</keyword>
<dbReference type="Gene3D" id="3.40.50.300">
    <property type="entry name" value="P-loop containing nucleotide triphosphate hydrolases"/>
    <property type="match status" value="1"/>
</dbReference>
<evidence type="ECO:0000256" key="3">
    <source>
        <dbReference type="ARBA" id="ARBA00022840"/>
    </source>
</evidence>
<sequence length="517" mass="57968">MLNSNNIVQSDELKSIYFMYQDAVLTTEGVLFTCDFESASIDKIFALTKQHAELLPNHHGAISVKKIERTVVAQHIQTMSKTTHTTLDTASLNAVAQRTLGILQDAVMREVSDIHIELYAHETRIEGRIDGRMVSLQQPIPEHEYGKLLFGYLFNEMAVDKDNDFYQANINNGRIEIGLETPDGVRDTIWRVGYVPAKDNGGQVTLRWLNKNEFVPSLDNIGWETGHVRIMRDFAQSASGICFLAGQVGSGKTTTVASVLSELKGQGRSINTLEDPPEFDLGIIQSSVVALHDEEDVMFKYAKALLRHDVDIESHGEVRDTKGAMSLCRKGETGQIMFSTLHTSSALGIAHTLNEQMHVPSALIAAPNLMKLWIYQTLVRTLCPHCQLTFDDVIAHLSSEQLTKLEKWLIERDDATLKATMRFKHPDGCEQCNKGEKGRTTLVEMIVLDDEDRLFISKKDYLGWNEALLKKGFKPISEHAALKIKRGHIDIFTAAERVNGLLSASSNDAYQQLWKEE</sequence>
<dbReference type="PANTHER" id="PTHR30258:SF1">
    <property type="entry name" value="PROTEIN TRANSPORT PROTEIN HOFB HOMOLOG"/>
    <property type="match status" value="1"/>
</dbReference>
<evidence type="ECO:0000313" key="5">
    <source>
        <dbReference type="EMBL" id="AKN37819.1"/>
    </source>
</evidence>
<dbReference type="AlphaFoldDB" id="A0A0H3ZVD7"/>
<dbReference type="InterPro" id="IPR027417">
    <property type="entry name" value="P-loop_NTPase"/>
</dbReference>
<evidence type="ECO:0000259" key="4">
    <source>
        <dbReference type="Pfam" id="PF00437"/>
    </source>
</evidence>
<keyword evidence="3" id="KW-0067">ATP-binding</keyword>
<dbReference type="Gene3D" id="3.30.450.90">
    <property type="match status" value="1"/>
</dbReference>
<dbReference type="GO" id="GO:0005886">
    <property type="term" value="C:plasma membrane"/>
    <property type="evidence" value="ECO:0007669"/>
    <property type="project" value="TreeGrafter"/>
</dbReference>
<evidence type="ECO:0000256" key="2">
    <source>
        <dbReference type="ARBA" id="ARBA00022741"/>
    </source>
</evidence>
<dbReference type="GO" id="GO:0005524">
    <property type="term" value="F:ATP binding"/>
    <property type="evidence" value="ECO:0007669"/>
    <property type="project" value="UniProtKB-KW"/>
</dbReference>
<organism evidence="5">
    <name type="scientific">Aliivibrio fischeri</name>
    <name type="common">Vibrio fischeri</name>
    <dbReference type="NCBI Taxonomy" id="668"/>
    <lineage>
        <taxon>Bacteria</taxon>
        <taxon>Pseudomonadati</taxon>
        <taxon>Pseudomonadota</taxon>
        <taxon>Gammaproteobacteria</taxon>
        <taxon>Vibrionales</taxon>
        <taxon>Vibrionaceae</taxon>
        <taxon>Aliivibrio</taxon>
    </lineage>
</organism>
<protein>
    <submittedName>
        <fullName evidence="5">Protein transport protein hofB</fullName>
    </submittedName>
</protein>
<reference evidence="5" key="1">
    <citation type="journal article" date="2015" name="MBio">
        <title>Eco-Evolutionary Dynamics of Episomes among Ecologically Cohesive Bacterial Populations.</title>
        <authorList>
            <person name="Xue H."/>
            <person name="Cordero O.X."/>
            <person name="Camas F.M."/>
            <person name="Trimble W."/>
            <person name="Meyer F."/>
            <person name="Guglielmini J."/>
            <person name="Rocha E.P."/>
            <person name="Polz M.F."/>
        </authorList>
    </citation>
    <scope>NUCLEOTIDE SEQUENCE</scope>
    <source>
        <strain evidence="5">ZF_221</strain>
    </source>
</reference>
<accession>A0A0H3ZVD7</accession>